<dbReference type="Gene3D" id="3.40.50.150">
    <property type="entry name" value="Vaccinia Virus protein VP39"/>
    <property type="match status" value="1"/>
</dbReference>
<dbReference type="Gene3D" id="3.40.50.720">
    <property type="entry name" value="NAD(P)-binding Rossmann-like Domain"/>
    <property type="match status" value="1"/>
</dbReference>
<dbReference type="InterPro" id="IPR029063">
    <property type="entry name" value="SAM-dependent_MTases_sf"/>
</dbReference>
<protein>
    <recommendedName>
        <fullName evidence="3">Methyltransferase</fullName>
    </recommendedName>
</protein>
<dbReference type="EMBL" id="BMLN01000002">
    <property type="protein sequence ID" value="GGN93178.1"/>
    <property type="molecule type" value="Genomic_DNA"/>
</dbReference>
<gene>
    <name evidence="1" type="ORF">GCM10010969_06450</name>
</gene>
<reference evidence="2" key="1">
    <citation type="journal article" date="2019" name="Int. J. Syst. Evol. Microbiol.">
        <title>The Global Catalogue of Microorganisms (GCM) 10K type strain sequencing project: providing services to taxonomists for standard genome sequencing and annotation.</title>
        <authorList>
            <consortium name="The Broad Institute Genomics Platform"/>
            <consortium name="The Broad Institute Genome Sequencing Center for Infectious Disease"/>
            <person name="Wu L."/>
            <person name="Ma J."/>
        </authorList>
    </citation>
    <scope>NUCLEOTIDE SEQUENCE [LARGE SCALE GENOMIC DNA]</scope>
    <source>
        <strain evidence="2">CGMCC 1.6964</strain>
    </source>
</reference>
<dbReference type="InterPro" id="IPR008884">
    <property type="entry name" value="TylF_MeTrfase"/>
</dbReference>
<dbReference type="Proteomes" id="UP000606653">
    <property type="component" value="Unassembled WGS sequence"/>
</dbReference>
<proteinExistence type="predicted"/>
<dbReference type="PANTHER" id="PTHR40036">
    <property type="entry name" value="MACROCIN O-METHYLTRANSFERASE"/>
    <property type="match status" value="1"/>
</dbReference>
<evidence type="ECO:0000313" key="1">
    <source>
        <dbReference type="EMBL" id="GGN93178.1"/>
    </source>
</evidence>
<dbReference type="Pfam" id="PF05711">
    <property type="entry name" value="TylF"/>
    <property type="match status" value="1"/>
</dbReference>
<evidence type="ECO:0008006" key="3">
    <source>
        <dbReference type="Google" id="ProtNLM"/>
    </source>
</evidence>
<keyword evidence="2" id="KW-1185">Reference proteome</keyword>
<dbReference type="SUPFAM" id="SSF53335">
    <property type="entry name" value="S-adenosyl-L-methionine-dependent methyltransferases"/>
    <property type="match status" value="2"/>
</dbReference>
<accession>A0ABQ2KTS0</accession>
<evidence type="ECO:0000313" key="2">
    <source>
        <dbReference type="Proteomes" id="UP000606653"/>
    </source>
</evidence>
<name>A0ABQ2KTS0_9BACL</name>
<dbReference type="RefSeq" id="WP_018977765.1">
    <property type="nucleotide sequence ID" value="NZ_BMLN01000002.1"/>
</dbReference>
<sequence>MKKIILCGAGDGGLRAKYSLTQGFEVVAFTDNNPKKQGNTFLGKPIISPSEIKEWDYDYVVVSNIHGDQVIPQLINEYGVSPDKIIDLYHNLMFDTRVAMLRQVADEINDSNITGAVAELGVYQGEFAQYINSTFPDRPFYLFDTFEGFHETDISYDTQNEFSDAQVGEFQDTTPELVLKRMPYSEQCIIRQGFFPETAQNLEEQFVFVSIDVDLYQPIFEGLKYFYPRLQKGGYIFIHDYNNSRFFGVKEAVKNYCRSNNIGYVPVNDLCGSVIIVK</sequence>
<organism evidence="1 2">
    <name type="scientific">Saccharibacillus kuerlensis</name>
    <dbReference type="NCBI Taxonomy" id="459527"/>
    <lineage>
        <taxon>Bacteria</taxon>
        <taxon>Bacillati</taxon>
        <taxon>Bacillota</taxon>
        <taxon>Bacilli</taxon>
        <taxon>Bacillales</taxon>
        <taxon>Paenibacillaceae</taxon>
        <taxon>Saccharibacillus</taxon>
    </lineage>
</organism>
<dbReference type="PANTHER" id="PTHR40036:SF1">
    <property type="entry name" value="MACROCIN O-METHYLTRANSFERASE"/>
    <property type="match status" value="1"/>
</dbReference>
<comment type="caution">
    <text evidence="1">The sequence shown here is derived from an EMBL/GenBank/DDBJ whole genome shotgun (WGS) entry which is preliminary data.</text>
</comment>